<sequence>MLQFLVIESRGSFPLNRSRTRHGITSQIEADGCSMDTGEGWDVLLVVLLVVLVWYYIRETWTSGIDGIFPPGPPYIPVLTPLWTLWVFLHDGIWAATAGYAAKYGDFVRVWLGTEQTFIISRASAAAHVLKSSKYRARFGDPSGLAQIGMNGSGVIFNNDVQSWKFLRFFFVKALYKEVLDRAAGVSAIATRRQLANIRDMASSNPDGAVDVVTLMRRITLEIGNRLFLGINIENDLEVVNTINGYFAAWEFFMIRPKVLQLVYPTLYRKHQTAVRALQDVVGKLVDKKRAVMNGDEAEEEFSIPKGEHDFAAALIQAQECGQVSASCVRQCVTEMLVAGPDTMSVNIYFILLHIAEHGLENGILREIREVLGDRDPTRDDLSKMVFLDHVINESMRARPVVTFVMRHAEEEDHVDGYVIPKGTNVIINLVAVHQDPRHFPEPETFDPDHFKEKVPSTQFMPFGLGVRSCVGRTIAPLQMKAVLITLLRMYQLSPSRDHQSLEVSRNLSEHPTEPGSMFLYPRLETI</sequence>
<dbReference type="GO" id="GO:0020037">
    <property type="term" value="F:heme binding"/>
    <property type="evidence" value="ECO:0007669"/>
    <property type="project" value="InterPro"/>
</dbReference>
<evidence type="ECO:0000256" key="4">
    <source>
        <dbReference type="ARBA" id="ARBA00022723"/>
    </source>
</evidence>
<dbReference type="PRINTS" id="PR00463">
    <property type="entry name" value="EP450I"/>
</dbReference>
<comment type="cofactor">
    <cofactor evidence="1 12">
        <name>heme</name>
        <dbReference type="ChEBI" id="CHEBI:30413"/>
    </cofactor>
</comment>
<keyword evidence="8" id="KW-0472">Membrane</keyword>
<proteinExistence type="inferred from homology"/>
<dbReference type="GO" id="GO:0016020">
    <property type="term" value="C:membrane"/>
    <property type="evidence" value="ECO:0007669"/>
    <property type="project" value="UniProtKB-SubCell"/>
</dbReference>
<dbReference type="AlphaFoldDB" id="A0A9J7KT49"/>
<reference evidence="14" key="1">
    <citation type="journal article" date="2020" name="Nat. Ecol. Evol.">
        <title>Deeply conserved synteny resolves early events in vertebrate evolution.</title>
        <authorList>
            <person name="Simakov O."/>
            <person name="Marletaz F."/>
            <person name="Yue J.X."/>
            <person name="O'Connell B."/>
            <person name="Jenkins J."/>
            <person name="Brandt A."/>
            <person name="Calef R."/>
            <person name="Tung C.H."/>
            <person name="Huang T.K."/>
            <person name="Schmutz J."/>
            <person name="Satoh N."/>
            <person name="Yu J.K."/>
            <person name="Putnam N.H."/>
            <person name="Green R.E."/>
            <person name="Rokhsar D.S."/>
        </authorList>
    </citation>
    <scope>NUCLEOTIDE SEQUENCE [LARGE SCALE GENOMIC DNA]</scope>
    <source>
        <strain evidence="14">S238N-H82</strain>
    </source>
</reference>
<accession>A0A9J7KT49</accession>
<evidence type="ECO:0000256" key="7">
    <source>
        <dbReference type="ARBA" id="ARBA00023033"/>
    </source>
</evidence>
<dbReference type="InterPro" id="IPR050196">
    <property type="entry name" value="Cytochrome_P450_Monoox"/>
</dbReference>
<evidence type="ECO:0000256" key="6">
    <source>
        <dbReference type="ARBA" id="ARBA00023004"/>
    </source>
</evidence>
<evidence type="ECO:0000256" key="8">
    <source>
        <dbReference type="ARBA" id="ARBA00023136"/>
    </source>
</evidence>
<feature type="binding site" description="axial binding residue" evidence="12">
    <location>
        <position position="470"/>
    </location>
    <ligand>
        <name>heme</name>
        <dbReference type="ChEBI" id="CHEBI:30413"/>
    </ligand>
    <ligandPart>
        <name>Fe</name>
        <dbReference type="ChEBI" id="CHEBI:18248"/>
    </ligandPart>
</feature>
<dbReference type="Pfam" id="PF00067">
    <property type="entry name" value="p450"/>
    <property type="match status" value="1"/>
</dbReference>
<dbReference type="PANTHER" id="PTHR24291:SF43">
    <property type="entry name" value="AROMATASE"/>
    <property type="match status" value="1"/>
</dbReference>
<evidence type="ECO:0000256" key="11">
    <source>
        <dbReference type="ARBA" id="ARBA00043174"/>
    </source>
</evidence>
<dbReference type="GeneID" id="118411241"/>
<evidence type="ECO:0000313" key="14">
    <source>
        <dbReference type="Proteomes" id="UP000001554"/>
    </source>
</evidence>
<dbReference type="InterPro" id="IPR036396">
    <property type="entry name" value="Cyt_P450_sf"/>
</dbReference>
<keyword evidence="12 13" id="KW-0349">Heme</keyword>
<dbReference type="RefSeq" id="XP_035669280.1">
    <property type="nucleotide sequence ID" value="XM_035813387.1"/>
</dbReference>
<dbReference type="Proteomes" id="UP000001554">
    <property type="component" value="Chromosome 3"/>
</dbReference>
<dbReference type="OMA" id="TMRFIPR"/>
<organism evidence="14 15">
    <name type="scientific">Branchiostoma floridae</name>
    <name type="common">Florida lancelet</name>
    <name type="synonym">Amphioxus</name>
    <dbReference type="NCBI Taxonomy" id="7739"/>
    <lineage>
        <taxon>Eukaryota</taxon>
        <taxon>Metazoa</taxon>
        <taxon>Chordata</taxon>
        <taxon>Cephalochordata</taxon>
        <taxon>Leptocardii</taxon>
        <taxon>Amphioxiformes</taxon>
        <taxon>Branchiostomatidae</taxon>
        <taxon>Branchiostoma</taxon>
    </lineage>
</organism>
<keyword evidence="14" id="KW-1185">Reference proteome</keyword>
<gene>
    <name evidence="15" type="primary">LOC118411241</name>
</gene>
<evidence type="ECO:0000256" key="12">
    <source>
        <dbReference type="PIRSR" id="PIRSR602401-1"/>
    </source>
</evidence>
<comment type="subcellular location">
    <subcellularLocation>
        <location evidence="2">Membrane</location>
    </subcellularLocation>
</comment>
<evidence type="ECO:0000256" key="2">
    <source>
        <dbReference type="ARBA" id="ARBA00004370"/>
    </source>
</evidence>
<evidence type="ECO:0000256" key="13">
    <source>
        <dbReference type="RuleBase" id="RU000461"/>
    </source>
</evidence>
<keyword evidence="5 13" id="KW-0560">Oxidoreductase</keyword>
<keyword evidence="7 13" id="KW-0503">Monooxygenase</keyword>
<dbReference type="InterPro" id="IPR017972">
    <property type="entry name" value="Cyt_P450_CS"/>
</dbReference>
<evidence type="ECO:0000256" key="5">
    <source>
        <dbReference type="ARBA" id="ARBA00023002"/>
    </source>
</evidence>
<dbReference type="GO" id="GO:0005506">
    <property type="term" value="F:iron ion binding"/>
    <property type="evidence" value="ECO:0007669"/>
    <property type="project" value="InterPro"/>
</dbReference>
<dbReference type="EC" id="1.14.14.14" evidence="9"/>
<keyword evidence="6 12" id="KW-0408">Iron</keyword>
<keyword evidence="4 12" id="KW-0479">Metal-binding</keyword>
<dbReference type="InterPro" id="IPR001128">
    <property type="entry name" value="Cyt_P450"/>
</dbReference>
<dbReference type="InterPro" id="IPR002401">
    <property type="entry name" value="Cyt_P450_E_grp-I"/>
</dbReference>
<dbReference type="PANTHER" id="PTHR24291">
    <property type="entry name" value="CYTOCHROME P450 FAMILY 4"/>
    <property type="match status" value="1"/>
</dbReference>
<dbReference type="SUPFAM" id="SSF48264">
    <property type="entry name" value="Cytochrome P450"/>
    <property type="match status" value="1"/>
</dbReference>
<dbReference type="KEGG" id="bfo:118411241"/>
<evidence type="ECO:0000256" key="10">
    <source>
        <dbReference type="ARBA" id="ARBA00042499"/>
    </source>
</evidence>
<dbReference type="GO" id="GO:0070330">
    <property type="term" value="F:aromatase activity"/>
    <property type="evidence" value="ECO:0007669"/>
    <property type="project" value="UniProtKB-EC"/>
</dbReference>
<protein>
    <recommendedName>
        <fullName evidence="9">aromatase</fullName>
        <ecNumber evidence="9">1.14.14.14</ecNumber>
    </recommendedName>
    <alternativeName>
        <fullName evidence="11">Cytochrome P-450AROM</fullName>
    </alternativeName>
    <alternativeName>
        <fullName evidence="10">Estrogen synthase</fullName>
    </alternativeName>
</protein>
<evidence type="ECO:0000256" key="3">
    <source>
        <dbReference type="ARBA" id="ARBA00010617"/>
    </source>
</evidence>
<reference evidence="15" key="2">
    <citation type="submission" date="2025-08" db="UniProtKB">
        <authorList>
            <consortium name="RefSeq"/>
        </authorList>
    </citation>
    <scope>IDENTIFICATION</scope>
    <source>
        <strain evidence="15">S238N-H82</strain>
        <tissue evidence="15">Testes</tissue>
    </source>
</reference>
<name>A0A9J7KT49_BRAFL</name>
<comment type="similarity">
    <text evidence="3 13">Belongs to the cytochrome P450 family.</text>
</comment>
<dbReference type="Gene3D" id="1.10.630.10">
    <property type="entry name" value="Cytochrome P450"/>
    <property type="match status" value="1"/>
</dbReference>
<dbReference type="OrthoDB" id="1470350at2759"/>
<evidence type="ECO:0000313" key="15">
    <source>
        <dbReference type="RefSeq" id="XP_035669280.1"/>
    </source>
</evidence>
<dbReference type="PRINTS" id="PR00385">
    <property type="entry name" value="P450"/>
</dbReference>
<evidence type="ECO:0000256" key="1">
    <source>
        <dbReference type="ARBA" id="ARBA00001971"/>
    </source>
</evidence>
<evidence type="ECO:0000256" key="9">
    <source>
        <dbReference type="ARBA" id="ARBA00038885"/>
    </source>
</evidence>
<dbReference type="PROSITE" id="PS00086">
    <property type="entry name" value="CYTOCHROME_P450"/>
    <property type="match status" value="1"/>
</dbReference>